<keyword evidence="2" id="KW-1185">Reference proteome</keyword>
<dbReference type="SUPFAM" id="SSF53335">
    <property type="entry name" value="S-adenosyl-L-methionine-dependent methyltransferases"/>
    <property type="match status" value="1"/>
</dbReference>
<evidence type="ECO:0000313" key="2">
    <source>
        <dbReference type="Proteomes" id="UP000371041"/>
    </source>
</evidence>
<reference evidence="2" key="1">
    <citation type="submission" date="2019-11" db="EMBL/GenBank/DDBJ databases">
        <title>The complete genome sequence of Saccharopolyspora sp. E2A.</title>
        <authorList>
            <person name="Zhang G."/>
        </authorList>
    </citation>
    <scope>NUCLEOTIDE SEQUENCE [LARGE SCALE GENOMIC DNA]</scope>
    <source>
        <strain evidence="2">E2A</strain>
    </source>
</reference>
<organism evidence="1 2">
    <name type="scientific">Allosaccharopolyspora coralli</name>
    <dbReference type="NCBI Taxonomy" id="2665642"/>
    <lineage>
        <taxon>Bacteria</taxon>
        <taxon>Bacillati</taxon>
        <taxon>Actinomycetota</taxon>
        <taxon>Actinomycetes</taxon>
        <taxon>Pseudonocardiales</taxon>
        <taxon>Pseudonocardiaceae</taxon>
        <taxon>Allosaccharopolyspora</taxon>
    </lineage>
</organism>
<name>A0A5Q3Q4P6_9PSEU</name>
<keyword evidence="1" id="KW-0489">Methyltransferase</keyword>
<dbReference type="Pfam" id="PF13489">
    <property type="entry name" value="Methyltransf_23"/>
    <property type="match status" value="1"/>
</dbReference>
<dbReference type="RefSeq" id="WP_154075903.1">
    <property type="nucleotide sequence ID" value="NZ_CP045929.1"/>
</dbReference>
<dbReference type="InterPro" id="IPR029063">
    <property type="entry name" value="SAM-dependent_MTases_sf"/>
</dbReference>
<dbReference type="Gene3D" id="1.10.150.290">
    <property type="entry name" value="S-adenosyl-L-methionine-dependent methyltransferases"/>
    <property type="match status" value="1"/>
</dbReference>
<dbReference type="AlphaFoldDB" id="A0A5Q3Q4P6"/>
<evidence type="ECO:0000313" key="1">
    <source>
        <dbReference type="EMBL" id="QGK69303.1"/>
    </source>
</evidence>
<keyword evidence="1" id="KW-0808">Transferase</keyword>
<gene>
    <name evidence="1" type="ORF">GIY23_06915</name>
</gene>
<dbReference type="Proteomes" id="UP000371041">
    <property type="component" value="Chromosome"/>
</dbReference>
<dbReference type="NCBIfam" id="NF010703">
    <property type="entry name" value="PRK14103.1"/>
    <property type="match status" value="1"/>
</dbReference>
<proteinExistence type="predicted"/>
<accession>A0A5Q3Q4P6</accession>
<dbReference type="PANTHER" id="PTHR43861">
    <property type="entry name" value="TRANS-ACONITATE 2-METHYLTRANSFERASE-RELATED"/>
    <property type="match status" value="1"/>
</dbReference>
<dbReference type="Gene3D" id="3.40.50.150">
    <property type="entry name" value="Vaccinia Virus protein VP39"/>
    <property type="match status" value="1"/>
</dbReference>
<protein>
    <submittedName>
        <fullName evidence="1">Trans-aconitate 2-methyltransferase</fullName>
        <ecNumber evidence="1">2.1.1.144</ecNumber>
    </submittedName>
</protein>
<dbReference type="PANTHER" id="PTHR43861:SF1">
    <property type="entry name" value="TRANS-ACONITATE 2-METHYLTRANSFERASE"/>
    <property type="match status" value="1"/>
</dbReference>
<dbReference type="KEGG" id="sace:GIY23_06915"/>
<dbReference type="GO" id="GO:0032259">
    <property type="term" value="P:methylation"/>
    <property type="evidence" value="ECO:0007669"/>
    <property type="project" value="UniProtKB-KW"/>
</dbReference>
<sequence length="254" mass="28646">MWDAERYLAFSDHRSRPAQDLLARVGASEVRRAVDLGCGAGNLTELLSRRWPRATIEASDSSEEMVAAARERGVDARVQDVRDWMPQPDTDVVLCNAVLQWVPDHVELLRKWMRSLPAGAWFALQVPDNFDAPSHTLAYELATESPWPEQVAAALRECSPVASVDEYADALLDEGCEVDAWRTTYLHLLDGPDPVLNWMSGTALRPVRAVFSDVEWDRFQATLAPRLRSAYPARPDGRTWFPFARTFVLARRPD</sequence>
<dbReference type="InterPro" id="IPR023149">
    <property type="entry name" value="Trans_acon_MeTrfase_C"/>
</dbReference>
<dbReference type="GO" id="GO:0030798">
    <property type="term" value="F:trans-aconitate 2-methyltransferase activity"/>
    <property type="evidence" value="ECO:0007669"/>
    <property type="project" value="UniProtKB-EC"/>
</dbReference>
<dbReference type="CDD" id="cd02440">
    <property type="entry name" value="AdoMet_MTases"/>
    <property type="match status" value="1"/>
</dbReference>
<dbReference type="EMBL" id="CP045929">
    <property type="protein sequence ID" value="QGK69303.1"/>
    <property type="molecule type" value="Genomic_DNA"/>
</dbReference>
<dbReference type="EC" id="2.1.1.144" evidence="1"/>